<dbReference type="EMBL" id="AMCI01000790">
    <property type="protein sequence ID" value="EJX07779.1"/>
    <property type="molecule type" value="Genomic_DNA"/>
</dbReference>
<gene>
    <name evidence="1" type="ORF">EVA_04109</name>
</gene>
<evidence type="ECO:0000313" key="1">
    <source>
        <dbReference type="EMBL" id="EJX07779.1"/>
    </source>
</evidence>
<sequence>MLGLAMSILARRTIAPSGISPVFIFSNSAKLSSTGRLRYGLSVPGCVGVPF</sequence>
<dbReference type="AlphaFoldDB" id="J9GKC4"/>
<name>J9GKC4_9ZZZZ</name>
<reference evidence="1" key="1">
    <citation type="journal article" date="2012" name="PLoS ONE">
        <title>Gene sets for utilization of primary and secondary nutrition supplies in the distal gut of endangered iberian lynx.</title>
        <authorList>
            <person name="Alcaide M."/>
            <person name="Messina E."/>
            <person name="Richter M."/>
            <person name="Bargiela R."/>
            <person name="Peplies J."/>
            <person name="Huws S.A."/>
            <person name="Newbold C.J."/>
            <person name="Golyshin P.N."/>
            <person name="Simon M.A."/>
            <person name="Lopez G."/>
            <person name="Yakimov M.M."/>
            <person name="Ferrer M."/>
        </authorList>
    </citation>
    <scope>NUCLEOTIDE SEQUENCE</scope>
</reference>
<protein>
    <submittedName>
        <fullName evidence="1">Uncharacterized protein</fullName>
    </submittedName>
</protein>
<proteinExistence type="predicted"/>
<accession>J9GKC4</accession>
<comment type="caution">
    <text evidence="1">The sequence shown here is derived from an EMBL/GenBank/DDBJ whole genome shotgun (WGS) entry which is preliminary data.</text>
</comment>
<organism evidence="1">
    <name type="scientific">gut metagenome</name>
    <dbReference type="NCBI Taxonomy" id="749906"/>
    <lineage>
        <taxon>unclassified sequences</taxon>
        <taxon>metagenomes</taxon>
        <taxon>organismal metagenomes</taxon>
    </lineage>
</organism>